<evidence type="ECO:0000256" key="18">
    <source>
        <dbReference type="ARBA" id="ARBA00034430"/>
    </source>
</evidence>
<dbReference type="Pfam" id="PF03520">
    <property type="entry name" value="KCNQ_channel"/>
    <property type="match status" value="2"/>
</dbReference>
<feature type="short sequence motif" description="Q motif" evidence="20">
    <location>
        <begin position="911"/>
        <end position="939"/>
    </location>
</feature>
<dbReference type="PROSITE" id="PS00039">
    <property type="entry name" value="DEAD_ATP_HELICASE"/>
    <property type="match status" value="1"/>
</dbReference>
<dbReference type="PANTHER" id="PTHR47735">
    <property type="entry name" value="POTASSIUM VOLTAGE-GATED CHANNEL SUBFAMILY KQT MEMBER 4"/>
    <property type="match status" value="1"/>
</dbReference>
<dbReference type="InterPro" id="IPR011545">
    <property type="entry name" value="DEAD/DEAH_box_helicase_dom"/>
</dbReference>
<dbReference type="PANTHER" id="PTHR47735:SF8">
    <property type="entry name" value="POTASSIUM VOLTAGE-GATED CHANNEL SUBFAMILY KQT MEMBER 5"/>
    <property type="match status" value="1"/>
</dbReference>
<evidence type="ECO:0000256" key="5">
    <source>
        <dbReference type="ARBA" id="ARBA00022538"/>
    </source>
</evidence>
<evidence type="ECO:0000313" key="26">
    <source>
        <dbReference type="EMBL" id="KAJ7427628.1"/>
    </source>
</evidence>
<dbReference type="EC" id="3.6.4.13" evidence="2"/>
<dbReference type="InterPro" id="IPR003937">
    <property type="entry name" value="K_chnl_volt-dep_KCNQ"/>
</dbReference>
<accession>A0ABQ9DYD0</accession>
<evidence type="ECO:0000256" key="7">
    <source>
        <dbReference type="ARBA" id="ARBA00022741"/>
    </source>
</evidence>
<dbReference type="InterPro" id="IPR027359">
    <property type="entry name" value="Volt_channel_dom_sf"/>
</dbReference>
<proteinExistence type="predicted"/>
<dbReference type="Gene3D" id="3.40.50.300">
    <property type="entry name" value="P-loop containing nucleotide triphosphate hydrolases"/>
    <property type="match status" value="2"/>
</dbReference>
<keyword evidence="11" id="KW-0067">ATP-binding</keyword>
<evidence type="ECO:0000256" key="13">
    <source>
        <dbReference type="ARBA" id="ARBA00022958"/>
    </source>
</evidence>
<keyword evidence="3" id="KW-0813">Transport</keyword>
<dbReference type="Pfam" id="PF00270">
    <property type="entry name" value="DEAD"/>
    <property type="match status" value="1"/>
</dbReference>
<feature type="compositionally biased region" description="Polar residues" evidence="21">
    <location>
        <begin position="501"/>
        <end position="519"/>
    </location>
</feature>
<dbReference type="Proteomes" id="UP001145742">
    <property type="component" value="Unassembled WGS sequence"/>
</dbReference>
<evidence type="ECO:0000313" key="27">
    <source>
        <dbReference type="Proteomes" id="UP001145742"/>
    </source>
</evidence>
<evidence type="ECO:0000256" key="17">
    <source>
        <dbReference type="ARBA" id="ARBA00023303"/>
    </source>
</evidence>
<keyword evidence="15" id="KW-0406">Ion transport</keyword>
<name>A0ABQ9DYD0_9PASS</name>
<feature type="region of interest" description="Disordered" evidence="21">
    <location>
        <begin position="427"/>
        <end position="448"/>
    </location>
</feature>
<dbReference type="CDD" id="cd18787">
    <property type="entry name" value="SF2_C_DEAD"/>
    <property type="match status" value="1"/>
</dbReference>
<feature type="compositionally biased region" description="Basic and acidic residues" evidence="21">
    <location>
        <begin position="211"/>
        <end position="236"/>
    </location>
</feature>
<dbReference type="InterPro" id="IPR004088">
    <property type="entry name" value="KH_dom_type_1"/>
</dbReference>
<feature type="transmembrane region" description="Helical" evidence="22">
    <location>
        <begin position="53"/>
        <end position="71"/>
    </location>
</feature>
<evidence type="ECO:0000256" key="16">
    <source>
        <dbReference type="ARBA" id="ARBA00023136"/>
    </source>
</evidence>
<keyword evidence="16 22" id="KW-0472">Membrane</keyword>
<dbReference type="CDD" id="cd22430">
    <property type="entry name" value="KH-I_DDX43_DDX53"/>
    <property type="match status" value="1"/>
</dbReference>
<evidence type="ECO:0000256" key="8">
    <source>
        <dbReference type="ARBA" id="ARBA00022801"/>
    </source>
</evidence>
<dbReference type="Gene3D" id="3.30.1370.10">
    <property type="entry name" value="K Homology domain, type 1"/>
    <property type="match status" value="1"/>
</dbReference>
<sequence>MLLGSRLPNLAWDLQEFVMIVVFGLEFIIRIWSAGCCCRYRGWQGRLRFARKPFCVIDIIVLIASIAVVSAKTQGNIFATSALRSLRFLQILRMVRMDRRGGTWKLLGSVVYAHSKELITAWYIGFLVLIFSSFLVYLVEKDANTQFSTYADALWWGTALEHVRHIHKLTQLTKAAETNHAEMWIILSCVLGDIGSPESSKSQEEEMGQGSEEKQGRRLRPDTHASQKLSFKERVRMASPRGQSIKNRQSSVGDRRSPSADIATEGSPTKVQKSWSFNDRTRFRPSLRLKSSQPKPTVDEEKTEETHIFPSFFFHCMGFGFVNALPLAQSEEELPLYQADTSLGIDDVYDDKGCQCDVSVEDLTPALKTVIRAIRIMKFHVAKRKFKETLRPYDVKDVIEQYSAGHLDMLCRIKSLQSRVDQILGKGQITADKRSREKNPAENETTDDLSMLGRVVKVEKQVQSIESKLDCLLDIYQQVLRKGSASALTLASFQMPPFECEQTSDYQSPSDSKDLSNSAQISGCVSRSASANLPRGLQLILTPNEFSTQAYYAFSPAIHSQATQVPNDGPATVNNTSNQINQATKPVTPTTLQIPPFSSMKHINRPEPVHIIPVTTQENISNVTACLVASKDNGQVAQPSASKDLTWRKSLDTEGEPLLSVKPVVQMDLGKSLSVQNLIQSTEELNIQIAGSDSSGSRGSQDVYSKWRESKLFITDEELETEAGTETTEAISRPLVETTLSADSLRTGISRSSQNICKTGDGRGGTKIKEIEDSSGSRIKVTRGTHEAEVKIFGSADVQNKAKMLIDNAIASSGPNRDWTEKRRILDVIKPENNARKSEINWDSLRENRTKYEAMKWADLPPIEKNFYKESSRTASMSQEEVELWRKENNNITCDDLKEGEKRCIPNPICKFEDIFEPYPDIMANIRKVGFQKPTPIQSQAWPIILQGIDLIGIAQTGTGKTLAYLMPGFIHLTSQPISKDQREGPGMLVLAPTRELALQVEAECLKYAYKGIKRLAMTQILIRTCAELGRVNHLVSEQVLDEADRMLDMGFEPQIMKILIDVRPDRQTVMTSATWPDGVRRLAKSYLKNPMIVYVGTLDLAAVNTVEQRVVVIDEEEKRAFMHCFIQSMKPEDKVIIFVGKKLTADDLASDFGIRGIPVQSLHGNREQCDREQALDDFKKGKVRILVATDLASRGLDVHDITHVFNFDFPRNIEEYVHRVGRTGRAGRTGEAVTLVTKNDWRFASELIEILERTNQVVPDELIAMAERYNKFQTRKETEKDIQRPWRKLSK</sequence>
<evidence type="ECO:0000256" key="15">
    <source>
        <dbReference type="ARBA" id="ARBA00023065"/>
    </source>
</evidence>
<feature type="transmembrane region" description="Helical" evidence="22">
    <location>
        <begin position="12"/>
        <end position="32"/>
    </location>
</feature>
<dbReference type="Gene3D" id="1.10.287.70">
    <property type="match status" value="1"/>
</dbReference>
<dbReference type="SMART" id="SM00490">
    <property type="entry name" value="HELICc"/>
    <property type="match status" value="1"/>
</dbReference>
<dbReference type="Pfam" id="PF00520">
    <property type="entry name" value="Ion_trans"/>
    <property type="match status" value="1"/>
</dbReference>
<feature type="region of interest" description="Disordered" evidence="21">
    <location>
        <begin position="197"/>
        <end position="275"/>
    </location>
</feature>
<dbReference type="PROSITE" id="PS51192">
    <property type="entry name" value="HELICASE_ATP_BIND_1"/>
    <property type="match status" value="1"/>
</dbReference>
<evidence type="ECO:0000259" key="25">
    <source>
        <dbReference type="PROSITE" id="PS51195"/>
    </source>
</evidence>
<keyword evidence="19" id="KW-0694">RNA-binding</keyword>
<protein>
    <recommendedName>
        <fullName evidence="2">RNA helicase</fullName>
        <ecNumber evidence="2">3.6.4.13</ecNumber>
    </recommendedName>
</protein>
<evidence type="ECO:0000256" key="9">
    <source>
        <dbReference type="ARBA" id="ARBA00022806"/>
    </source>
</evidence>
<dbReference type="InterPro" id="IPR036612">
    <property type="entry name" value="KH_dom_type_1_sf"/>
</dbReference>
<dbReference type="InterPro" id="IPR000629">
    <property type="entry name" value="RNA-helicase_DEAD-box_CS"/>
</dbReference>
<keyword evidence="17" id="KW-0407">Ion channel</keyword>
<comment type="catalytic activity">
    <reaction evidence="18">
        <text>K(+)(in) = K(+)(out)</text>
        <dbReference type="Rhea" id="RHEA:29463"/>
        <dbReference type="ChEBI" id="CHEBI:29103"/>
    </reaction>
</comment>
<keyword evidence="8" id="KW-0378">Hydrolase</keyword>
<reference evidence="26" key="1">
    <citation type="submission" date="2019-10" db="EMBL/GenBank/DDBJ databases">
        <authorList>
            <person name="Soares A.E.R."/>
            <person name="Aleixo A."/>
            <person name="Schneider P."/>
            <person name="Miyaki C.Y."/>
            <person name="Schneider M.P."/>
            <person name="Mello C."/>
            <person name="Vasconcelos A.T.R."/>
        </authorList>
    </citation>
    <scope>NUCLEOTIDE SEQUENCE</scope>
    <source>
        <tissue evidence="26">Muscle</tissue>
    </source>
</reference>
<comment type="subcellular location">
    <subcellularLocation>
        <location evidence="1">Cell membrane</location>
        <topology evidence="1">Multi-pass membrane protein</topology>
    </subcellularLocation>
</comment>
<organism evidence="26 27">
    <name type="scientific">Willisornis vidua</name>
    <name type="common">Xingu scale-backed antbird</name>
    <dbReference type="NCBI Taxonomy" id="1566151"/>
    <lineage>
        <taxon>Eukaryota</taxon>
        <taxon>Metazoa</taxon>
        <taxon>Chordata</taxon>
        <taxon>Craniata</taxon>
        <taxon>Vertebrata</taxon>
        <taxon>Euteleostomi</taxon>
        <taxon>Archelosauria</taxon>
        <taxon>Archosauria</taxon>
        <taxon>Dinosauria</taxon>
        <taxon>Saurischia</taxon>
        <taxon>Theropoda</taxon>
        <taxon>Coelurosauria</taxon>
        <taxon>Aves</taxon>
        <taxon>Neognathae</taxon>
        <taxon>Neoaves</taxon>
        <taxon>Telluraves</taxon>
        <taxon>Australaves</taxon>
        <taxon>Passeriformes</taxon>
        <taxon>Thamnophilidae</taxon>
        <taxon>Willisornis</taxon>
    </lineage>
</organism>
<feature type="domain" description="DEAD-box RNA helicase Q" evidence="25">
    <location>
        <begin position="911"/>
        <end position="939"/>
    </location>
</feature>
<keyword evidence="14 22" id="KW-1133">Transmembrane helix</keyword>
<keyword evidence="7" id="KW-0547">Nucleotide-binding</keyword>
<dbReference type="SUPFAM" id="SSF52540">
    <property type="entry name" value="P-loop containing nucleoside triphosphate hydrolases"/>
    <property type="match status" value="1"/>
</dbReference>
<dbReference type="PROSITE" id="PS51194">
    <property type="entry name" value="HELICASE_CTER"/>
    <property type="match status" value="1"/>
</dbReference>
<evidence type="ECO:0000256" key="11">
    <source>
        <dbReference type="ARBA" id="ARBA00022840"/>
    </source>
</evidence>
<feature type="transmembrane region" description="Helical" evidence="22">
    <location>
        <begin position="121"/>
        <end position="139"/>
    </location>
</feature>
<evidence type="ECO:0000256" key="12">
    <source>
        <dbReference type="ARBA" id="ARBA00022882"/>
    </source>
</evidence>
<dbReference type="PRINTS" id="PR01459">
    <property type="entry name" value="KCNQCHANNEL"/>
</dbReference>
<evidence type="ECO:0000256" key="1">
    <source>
        <dbReference type="ARBA" id="ARBA00004651"/>
    </source>
</evidence>
<feature type="compositionally biased region" description="Polar residues" evidence="21">
    <location>
        <begin position="266"/>
        <end position="275"/>
    </location>
</feature>
<keyword evidence="9" id="KW-0347">Helicase</keyword>
<dbReference type="EMBL" id="WHWB01031897">
    <property type="protein sequence ID" value="KAJ7427628.1"/>
    <property type="molecule type" value="Genomic_DNA"/>
</dbReference>
<dbReference type="PROSITE" id="PS51195">
    <property type="entry name" value="Q_MOTIF"/>
    <property type="match status" value="1"/>
</dbReference>
<keyword evidence="6 22" id="KW-0812">Transmembrane</keyword>
<evidence type="ECO:0000256" key="10">
    <source>
        <dbReference type="ARBA" id="ARBA00022826"/>
    </source>
</evidence>
<keyword evidence="4" id="KW-1003">Cell membrane</keyword>
<evidence type="ECO:0000256" key="3">
    <source>
        <dbReference type="ARBA" id="ARBA00022448"/>
    </source>
</evidence>
<dbReference type="InterPro" id="IPR014014">
    <property type="entry name" value="RNA_helicase_DEAD_Q_motif"/>
</dbReference>
<keyword evidence="10" id="KW-0631">Potassium channel</keyword>
<evidence type="ECO:0000256" key="14">
    <source>
        <dbReference type="ARBA" id="ARBA00022989"/>
    </source>
</evidence>
<feature type="region of interest" description="Disordered" evidence="21">
    <location>
        <begin position="500"/>
        <end position="519"/>
    </location>
</feature>
<dbReference type="Gene3D" id="6.10.140.1910">
    <property type="match status" value="1"/>
</dbReference>
<evidence type="ECO:0000256" key="19">
    <source>
        <dbReference type="PROSITE-ProRule" id="PRU00117"/>
    </source>
</evidence>
<dbReference type="Pfam" id="PF00271">
    <property type="entry name" value="Helicase_C"/>
    <property type="match status" value="1"/>
</dbReference>
<keyword evidence="27" id="KW-1185">Reference proteome</keyword>
<dbReference type="InterPro" id="IPR027417">
    <property type="entry name" value="P-loop_NTPase"/>
</dbReference>
<dbReference type="SUPFAM" id="SSF54791">
    <property type="entry name" value="Eukaryotic type KH-domain (KH-domain type I)"/>
    <property type="match status" value="1"/>
</dbReference>
<keyword evidence="13" id="KW-0630">Potassium</keyword>
<evidence type="ECO:0000256" key="21">
    <source>
        <dbReference type="SAM" id="MobiDB-lite"/>
    </source>
</evidence>
<feature type="domain" description="Helicase ATP-binding" evidence="23">
    <location>
        <begin position="942"/>
        <end position="1094"/>
    </location>
</feature>
<dbReference type="InterPro" id="IPR005821">
    <property type="entry name" value="Ion_trans_dom"/>
</dbReference>
<dbReference type="SMART" id="SM00487">
    <property type="entry name" value="DEXDc"/>
    <property type="match status" value="1"/>
</dbReference>
<feature type="domain" description="Helicase C-terminal" evidence="24">
    <location>
        <begin position="1106"/>
        <end position="1267"/>
    </location>
</feature>
<evidence type="ECO:0000259" key="24">
    <source>
        <dbReference type="PROSITE" id="PS51194"/>
    </source>
</evidence>
<evidence type="ECO:0000256" key="22">
    <source>
        <dbReference type="SAM" id="Phobius"/>
    </source>
</evidence>
<evidence type="ECO:0000256" key="2">
    <source>
        <dbReference type="ARBA" id="ARBA00012552"/>
    </source>
</evidence>
<dbReference type="Pfam" id="PF00013">
    <property type="entry name" value="KH_1"/>
    <property type="match status" value="1"/>
</dbReference>
<evidence type="ECO:0000256" key="20">
    <source>
        <dbReference type="PROSITE-ProRule" id="PRU00552"/>
    </source>
</evidence>
<gene>
    <name evidence="26" type="ORF">WISP_05391</name>
</gene>
<dbReference type="InterPro" id="IPR013821">
    <property type="entry name" value="K_chnl_volt-dep_KCNQ_C"/>
</dbReference>
<feature type="region of interest" description="Disordered" evidence="21">
    <location>
        <begin position="563"/>
        <end position="582"/>
    </location>
</feature>
<dbReference type="PROSITE" id="PS50084">
    <property type="entry name" value="KH_TYPE_1"/>
    <property type="match status" value="1"/>
</dbReference>
<keyword evidence="5" id="KW-0633">Potassium transport</keyword>
<keyword evidence="12" id="KW-0851">Voltage-gated channel</keyword>
<comment type="caution">
    <text evidence="26">The sequence shown here is derived from an EMBL/GenBank/DDBJ whole genome shotgun (WGS) entry which is preliminary data.</text>
</comment>
<evidence type="ECO:0000256" key="6">
    <source>
        <dbReference type="ARBA" id="ARBA00022692"/>
    </source>
</evidence>
<dbReference type="SUPFAM" id="SSF81324">
    <property type="entry name" value="Voltage-gated potassium channels"/>
    <property type="match status" value="1"/>
</dbReference>
<dbReference type="Gene3D" id="1.20.120.350">
    <property type="entry name" value="Voltage-gated potassium channels. Chain C"/>
    <property type="match status" value="1"/>
</dbReference>
<evidence type="ECO:0000259" key="23">
    <source>
        <dbReference type="PROSITE" id="PS51192"/>
    </source>
</evidence>
<dbReference type="InterPro" id="IPR001650">
    <property type="entry name" value="Helicase_C-like"/>
</dbReference>
<feature type="compositionally biased region" description="Basic and acidic residues" evidence="21">
    <location>
        <begin position="431"/>
        <end position="441"/>
    </location>
</feature>
<evidence type="ECO:0000256" key="4">
    <source>
        <dbReference type="ARBA" id="ARBA00022475"/>
    </source>
</evidence>
<dbReference type="InterPro" id="IPR014001">
    <property type="entry name" value="Helicase_ATP-bd"/>
</dbReference>
<feature type="compositionally biased region" description="Polar residues" evidence="21">
    <location>
        <begin position="241"/>
        <end position="252"/>
    </location>
</feature>